<protein>
    <submittedName>
        <fullName evidence="1">Uncharacterized protein</fullName>
    </submittedName>
</protein>
<sequence>MSETLSTRAQAATASNGAHQDLAAIGLGFSKWQEAVEQAIATNRLEVTGEVRGGQLIQYGDPSGAQLNILAVEPFATFAGFASQTRTFAHITPLNDVVALADVVDPHGNTISSVTVNLAQGPLIVDEPTLQWQELGITALMLDQQRFDSTDAYLAANPGAVLGAVTSPGAEAVGNGAATTPDAAAQLSARVLDAEYRTSELTGQRFIHASVDGAFPFDVCLPDGDFPQRDSVIAGTAVLAGSIPAPSGGGCGGCGGSCGCGGH</sequence>
<evidence type="ECO:0000313" key="2">
    <source>
        <dbReference type="Proteomes" id="UP000215771"/>
    </source>
</evidence>
<dbReference type="AlphaFoldDB" id="A0A269PCL4"/>
<organism evidence="1 2">
    <name type="scientific">Corynebacterium hadale</name>
    <dbReference type="NCBI Taxonomy" id="2026255"/>
    <lineage>
        <taxon>Bacteria</taxon>
        <taxon>Bacillati</taxon>
        <taxon>Actinomycetota</taxon>
        <taxon>Actinomycetes</taxon>
        <taxon>Mycobacteriales</taxon>
        <taxon>Corynebacteriaceae</taxon>
        <taxon>Corynebacterium</taxon>
    </lineage>
</organism>
<comment type="caution">
    <text evidence="1">The sequence shown here is derived from an EMBL/GenBank/DDBJ whole genome shotgun (WGS) entry which is preliminary data.</text>
</comment>
<reference evidence="1 2" key="1">
    <citation type="submission" date="2017-08" db="EMBL/GenBank/DDBJ databases">
        <authorList>
            <person name="de Groot N.N."/>
        </authorList>
    </citation>
    <scope>NUCLEOTIDE SEQUENCE [LARGE SCALE GENOMIC DNA]</scope>
    <source>
        <strain evidence="1 2">NBT06-6</strain>
    </source>
</reference>
<dbReference type="EMBL" id="NQMQ01000013">
    <property type="protein sequence ID" value="PAJ69603.1"/>
    <property type="molecule type" value="Genomic_DNA"/>
</dbReference>
<dbReference type="RefSeq" id="WP_095277262.1">
    <property type="nucleotide sequence ID" value="NZ_CP047655.1"/>
</dbReference>
<accession>A0A269PCL4</accession>
<dbReference type="Proteomes" id="UP000215771">
    <property type="component" value="Unassembled WGS sequence"/>
</dbReference>
<gene>
    <name evidence="1" type="ORF">CIG21_06710</name>
</gene>
<proteinExistence type="predicted"/>
<evidence type="ECO:0000313" key="1">
    <source>
        <dbReference type="EMBL" id="PAJ69603.1"/>
    </source>
</evidence>
<name>A0A269PCL4_9CORY</name>